<dbReference type="AlphaFoldDB" id="A0AB34L9L1"/>
<dbReference type="Proteomes" id="UP000027850">
    <property type="component" value="Unassembled WGS sequence"/>
</dbReference>
<name>A0AB34L9L1_PARDI</name>
<sequence>MKREQMTNKTHKDNPKFYSGYMSEVEALFSILRDYNLVI</sequence>
<proteinExistence type="predicted"/>
<gene>
    <name evidence="1" type="ORF">M091_4815</name>
</gene>
<protein>
    <submittedName>
        <fullName evidence="1">Uncharacterized protein</fullName>
    </submittedName>
</protein>
<comment type="caution">
    <text evidence="1">The sequence shown here is derived from an EMBL/GenBank/DDBJ whole genome shotgun (WGS) entry which is preliminary data.</text>
</comment>
<dbReference type="EMBL" id="JNHK01000068">
    <property type="protein sequence ID" value="KDS38587.1"/>
    <property type="molecule type" value="Genomic_DNA"/>
</dbReference>
<evidence type="ECO:0000313" key="1">
    <source>
        <dbReference type="EMBL" id="KDS38587.1"/>
    </source>
</evidence>
<evidence type="ECO:0000313" key="2">
    <source>
        <dbReference type="Proteomes" id="UP000027850"/>
    </source>
</evidence>
<organism evidence="1 2">
    <name type="scientific">Parabacteroides distasonis str. 3776 D15 i</name>
    <dbReference type="NCBI Taxonomy" id="1339342"/>
    <lineage>
        <taxon>Bacteria</taxon>
        <taxon>Pseudomonadati</taxon>
        <taxon>Bacteroidota</taxon>
        <taxon>Bacteroidia</taxon>
        <taxon>Bacteroidales</taxon>
        <taxon>Tannerellaceae</taxon>
        <taxon>Parabacteroides</taxon>
    </lineage>
</organism>
<accession>A0AB34L9L1</accession>
<reference evidence="1 2" key="1">
    <citation type="submission" date="2014-04" db="EMBL/GenBank/DDBJ databases">
        <authorList>
            <person name="Sears C."/>
            <person name="Carroll K."/>
            <person name="Sack B.R."/>
            <person name="Qadri F."/>
            <person name="Myers L.L."/>
            <person name="Chung G.-T."/>
            <person name="Escheverria P."/>
            <person name="Fraser C.M."/>
            <person name="Sadzewicz L."/>
            <person name="Shefchek K.A."/>
            <person name="Tallon L."/>
            <person name="Das S.P."/>
            <person name="Daugherty S."/>
            <person name="Mongodin E.F."/>
        </authorList>
    </citation>
    <scope>NUCLEOTIDE SEQUENCE [LARGE SCALE GENOMIC DNA]</scope>
    <source>
        <strain evidence="1 2">3776 D15 i</strain>
    </source>
</reference>